<accession>A0A139WAU7</accession>
<evidence type="ECO:0000313" key="2">
    <source>
        <dbReference type="EMBL" id="KYB25048.1"/>
    </source>
</evidence>
<dbReference type="EMBL" id="KQ971380">
    <property type="protein sequence ID" value="KYB25048.1"/>
    <property type="molecule type" value="Genomic_DNA"/>
</dbReference>
<dbReference type="OrthoDB" id="8122776at2759"/>
<dbReference type="AlphaFoldDB" id="A0A139WAU7"/>
<protein>
    <submittedName>
        <fullName evidence="2">Uncharacterized protein</fullName>
    </submittedName>
</protein>
<dbReference type="KEGG" id="tca:107398771"/>
<dbReference type="InParanoid" id="A0A139WAU7"/>
<keyword evidence="1" id="KW-1133">Transmembrane helix</keyword>
<proteinExistence type="predicted"/>
<keyword evidence="1" id="KW-0812">Transmembrane</keyword>
<keyword evidence="3" id="KW-1185">Reference proteome</keyword>
<organism evidence="2 3">
    <name type="scientific">Tribolium castaneum</name>
    <name type="common">Red flour beetle</name>
    <dbReference type="NCBI Taxonomy" id="7070"/>
    <lineage>
        <taxon>Eukaryota</taxon>
        <taxon>Metazoa</taxon>
        <taxon>Ecdysozoa</taxon>
        <taxon>Arthropoda</taxon>
        <taxon>Hexapoda</taxon>
        <taxon>Insecta</taxon>
        <taxon>Pterygota</taxon>
        <taxon>Neoptera</taxon>
        <taxon>Endopterygota</taxon>
        <taxon>Coleoptera</taxon>
        <taxon>Polyphaga</taxon>
        <taxon>Cucujiformia</taxon>
        <taxon>Tenebrionidae</taxon>
        <taxon>Tenebrionidae incertae sedis</taxon>
        <taxon>Tribolium</taxon>
    </lineage>
</organism>
<reference evidence="2 3" key="1">
    <citation type="journal article" date="2008" name="Nature">
        <title>The genome of the model beetle and pest Tribolium castaneum.</title>
        <authorList>
            <consortium name="Tribolium Genome Sequencing Consortium"/>
            <person name="Richards S."/>
            <person name="Gibbs R.A."/>
            <person name="Weinstock G.M."/>
            <person name="Brown S.J."/>
            <person name="Denell R."/>
            <person name="Beeman R.W."/>
            <person name="Gibbs R."/>
            <person name="Beeman R.W."/>
            <person name="Brown S.J."/>
            <person name="Bucher G."/>
            <person name="Friedrich M."/>
            <person name="Grimmelikhuijzen C.J."/>
            <person name="Klingler M."/>
            <person name="Lorenzen M."/>
            <person name="Richards S."/>
            <person name="Roth S."/>
            <person name="Schroder R."/>
            <person name="Tautz D."/>
            <person name="Zdobnov E.M."/>
            <person name="Muzny D."/>
            <person name="Gibbs R.A."/>
            <person name="Weinstock G.M."/>
            <person name="Attaway T."/>
            <person name="Bell S."/>
            <person name="Buhay C.J."/>
            <person name="Chandrabose M.N."/>
            <person name="Chavez D."/>
            <person name="Clerk-Blankenburg K.P."/>
            <person name="Cree A."/>
            <person name="Dao M."/>
            <person name="Davis C."/>
            <person name="Chacko J."/>
            <person name="Dinh H."/>
            <person name="Dugan-Rocha S."/>
            <person name="Fowler G."/>
            <person name="Garner T.T."/>
            <person name="Garnes J."/>
            <person name="Gnirke A."/>
            <person name="Hawes A."/>
            <person name="Hernandez J."/>
            <person name="Hines S."/>
            <person name="Holder M."/>
            <person name="Hume J."/>
            <person name="Jhangiani S.N."/>
            <person name="Joshi V."/>
            <person name="Khan Z.M."/>
            <person name="Jackson L."/>
            <person name="Kovar C."/>
            <person name="Kowis A."/>
            <person name="Lee S."/>
            <person name="Lewis L.R."/>
            <person name="Margolis J."/>
            <person name="Morgan M."/>
            <person name="Nazareth L.V."/>
            <person name="Nguyen N."/>
            <person name="Okwuonu G."/>
            <person name="Parker D."/>
            <person name="Richards S."/>
            <person name="Ruiz S.J."/>
            <person name="Santibanez J."/>
            <person name="Savard J."/>
            <person name="Scherer S.E."/>
            <person name="Schneider B."/>
            <person name="Sodergren E."/>
            <person name="Tautz D."/>
            <person name="Vattahil S."/>
            <person name="Villasana D."/>
            <person name="White C.S."/>
            <person name="Wright R."/>
            <person name="Park Y."/>
            <person name="Beeman R.W."/>
            <person name="Lord J."/>
            <person name="Oppert B."/>
            <person name="Lorenzen M."/>
            <person name="Brown S."/>
            <person name="Wang L."/>
            <person name="Savard J."/>
            <person name="Tautz D."/>
            <person name="Richards S."/>
            <person name="Weinstock G."/>
            <person name="Gibbs R.A."/>
            <person name="Liu Y."/>
            <person name="Worley K."/>
            <person name="Weinstock G."/>
            <person name="Elsik C.G."/>
            <person name="Reese J.T."/>
            <person name="Elhaik E."/>
            <person name="Landan G."/>
            <person name="Graur D."/>
            <person name="Arensburger P."/>
            <person name="Atkinson P."/>
            <person name="Beeman R.W."/>
            <person name="Beidler J."/>
            <person name="Brown S.J."/>
            <person name="Demuth J.P."/>
            <person name="Drury D.W."/>
            <person name="Du Y.Z."/>
            <person name="Fujiwara H."/>
            <person name="Lorenzen M."/>
            <person name="Maselli V."/>
            <person name="Osanai M."/>
            <person name="Park Y."/>
            <person name="Robertson H.M."/>
            <person name="Tu Z."/>
            <person name="Wang J.J."/>
            <person name="Wang S."/>
            <person name="Richards S."/>
            <person name="Song H."/>
            <person name="Zhang L."/>
            <person name="Sodergren E."/>
            <person name="Werner D."/>
            <person name="Stanke M."/>
            <person name="Morgenstern B."/>
            <person name="Solovyev V."/>
            <person name="Kosarev P."/>
            <person name="Brown G."/>
            <person name="Chen H.C."/>
            <person name="Ermolaeva O."/>
            <person name="Hlavina W."/>
            <person name="Kapustin Y."/>
            <person name="Kiryutin B."/>
            <person name="Kitts P."/>
            <person name="Maglott D."/>
            <person name="Pruitt K."/>
            <person name="Sapojnikov V."/>
            <person name="Souvorov A."/>
            <person name="Mackey A.J."/>
            <person name="Waterhouse R.M."/>
            <person name="Wyder S."/>
            <person name="Zdobnov E.M."/>
            <person name="Zdobnov E.M."/>
            <person name="Wyder S."/>
            <person name="Kriventseva E.V."/>
            <person name="Kadowaki T."/>
            <person name="Bork P."/>
            <person name="Aranda M."/>
            <person name="Bao R."/>
            <person name="Beermann A."/>
            <person name="Berns N."/>
            <person name="Bolognesi R."/>
            <person name="Bonneton F."/>
            <person name="Bopp D."/>
            <person name="Brown S.J."/>
            <person name="Bucher G."/>
            <person name="Butts T."/>
            <person name="Chaumot A."/>
            <person name="Denell R.E."/>
            <person name="Ferrier D.E."/>
            <person name="Friedrich M."/>
            <person name="Gordon C.M."/>
            <person name="Jindra M."/>
            <person name="Klingler M."/>
            <person name="Lan Q."/>
            <person name="Lattorff H.M."/>
            <person name="Laudet V."/>
            <person name="von Levetsow C."/>
            <person name="Liu Z."/>
            <person name="Lutz R."/>
            <person name="Lynch J.A."/>
            <person name="da Fonseca R.N."/>
            <person name="Posnien N."/>
            <person name="Reuter R."/>
            <person name="Roth S."/>
            <person name="Savard J."/>
            <person name="Schinko J.B."/>
            <person name="Schmitt C."/>
            <person name="Schoppmeier M."/>
            <person name="Schroder R."/>
            <person name="Shippy T.D."/>
            <person name="Simonnet F."/>
            <person name="Marques-Souza H."/>
            <person name="Tautz D."/>
            <person name="Tomoyasu Y."/>
            <person name="Trauner J."/>
            <person name="Van der Zee M."/>
            <person name="Vervoort M."/>
            <person name="Wittkopp N."/>
            <person name="Wimmer E.A."/>
            <person name="Yang X."/>
            <person name="Jones A.K."/>
            <person name="Sattelle D.B."/>
            <person name="Ebert P.R."/>
            <person name="Nelson D."/>
            <person name="Scott J.G."/>
            <person name="Beeman R.W."/>
            <person name="Muthukrishnan S."/>
            <person name="Kramer K.J."/>
            <person name="Arakane Y."/>
            <person name="Beeman R.W."/>
            <person name="Zhu Q."/>
            <person name="Hogenkamp D."/>
            <person name="Dixit R."/>
            <person name="Oppert B."/>
            <person name="Jiang H."/>
            <person name="Zou Z."/>
            <person name="Marshall J."/>
            <person name="Elpidina E."/>
            <person name="Vinokurov K."/>
            <person name="Oppert C."/>
            <person name="Zou Z."/>
            <person name="Evans J."/>
            <person name="Lu Z."/>
            <person name="Zhao P."/>
            <person name="Sumathipala N."/>
            <person name="Altincicek B."/>
            <person name="Vilcinskas A."/>
            <person name="Williams M."/>
            <person name="Hultmark D."/>
            <person name="Hetru C."/>
            <person name="Jiang H."/>
            <person name="Grimmelikhuijzen C.J."/>
            <person name="Hauser F."/>
            <person name="Cazzamali G."/>
            <person name="Williamson M."/>
            <person name="Park Y."/>
            <person name="Li B."/>
            <person name="Tanaka Y."/>
            <person name="Predel R."/>
            <person name="Neupert S."/>
            <person name="Schachtner J."/>
            <person name="Verleyen P."/>
            <person name="Raible F."/>
            <person name="Bork P."/>
            <person name="Friedrich M."/>
            <person name="Walden K.K."/>
            <person name="Robertson H.M."/>
            <person name="Angeli S."/>
            <person name="Foret S."/>
            <person name="Bucher G."/>
            <person name="Schuetz S."/>
            <person name="Maleszka R."/>
            <person name="Wimmer E.A."/>
            <person name="Beeman R.W."/>
            <person name="Lorenzen M."/>
            <person name="Tomoyasu Y."/>
            <person name="Miller S.C."/>
            <person name="Grossmann D."/>
            <person name="Bucher G."/>
        </authorList>
    </citation>
    <scope>NUCLEOTIDE SEQUENCE [LARGE SCALE GENOMIC DNA]</scope>
    <source>
        <strain evidence="2 3">Georgia GA2</strain>
    </source>
</reference>
<dbReference type="Proteomes" id="UP000007266">
    <property type="component" value="Linkage group 10"/>
</dbReference>
<name>A0A139WAU7_TRICA</name>
<sequence length="149" mass="16970">MKPFPVYGPPAPIYGAPHGMLGLLDKLKFKLDLFTLGKILLKIVLFKKFVSFVAILCLLLFIPYLKHKTDEGMPEGGDDDDDAMRGFKPQDKFLDNISQFVVGAIDNFSKKYEGEKCDNVYCRTRKIVQEIDNKITYKKLAGLYLRDAQ</sequence>
<dbReference type="STRING" id="7070.A0A139WAU7"/>
<gene>
    <name evidence="2" type="primary">AUGUSTUS-3.0.2_31630</name>
    <name evidence="2" type="ORF">TcasGA2_TC031630</name>
</gene>
<evidence type="ECO:0000313" key="3">
    <source>
        <dbReference type="Proteomes" id="UP000007266"/>
    </source>
</evidence>
<evidence type="ECO:0000256" key="1">
    <source>
        <dbReference type="SAM" id="Phobius"/>
    </source>
</evidence>
<reference evidence="2 3" key="2">
    <citation type="journal article" date="2010" name="Nucleic Acids Res.">
        <title>BeetleBase in 2010: revisions to provide comprehensive genomic information for Tribolium castaneum.</title>
        <authorList>
            <person name="Kim H.S."/>
            <person name="Murphy T."/>
            <person name="Xia J."/>
            <person name="Caragea D."/>
            <person name="Park Y."/>
            <person name="Beeman R.W."/>
            <person name="Lorenzen M.D."/>
            <person name="Butcher S."/>
            <person name="Manak J.R."/>
            <person name="Brown S.J."/>
        </authorList>
    </citation>
    <scope>GENOME REANNOTATION</scope>
    <source>
        <strain evidence="2 3">Georgia GA2</strain>
    </source>
</reference>
<keyword evidence="1" id="KW-0472">Membrane</keyword>
<feature type="transmembrane region" description="Helical" evidence="1">
    <location>
        <begin position="39"/>
        <end position="65"/>
    </location>
</feature>